<dbReference type="EMBL" id="RWJI01000001">
    <property type="protein sequence ID" value="RRQ51943.1"/>
    <property type="molecule type" value="Genomic_DNA"/>
</dbReference>
<name>A0A3R8RSY9_9SPHN</name>
<sequence length="144" mass="15470">MKTYLALIVPLAILAGCAKPVPKNPVLVADVVDNIHAWDGETVTVRGWLGQCQRLSCNLYSSLSDAIIVASQRPDQAKLSAAIDGISIGSTKKFDQAAAPLQFSEVIVRGIVSDECHGWMVDCMDRASDIYPISIKSISPTKVN</sequence>
<dbReference type="PROSITE" id="PS51257">
    <property type="entry name" value="PROKAR_LIPOPROTEIN"/>
    <property type="match status" value="1"/>
</dbReference>
<dbReference type="AlphaFoldDB" id="A0A3R8RSY9"/>
<evidence type="ECO:0000313" key="2">
    <source>
        <dbReference type="Proteomes" id="UP000268553"/>
    </source>
</evidence>
<accession>A0A3R8RSY9</accession>
<keyword evidence="2" id="KW-1185">Reference proteome</keyword>
<comment type="caution">
    <text evidence="1">The sequence shown here is derived from an EMBL/GenBank/DDBJ whole genome shotgun (WGS) entry which is preliminary data.</text>
</comment>
<proteinExistence type="predicted"/>
<reference evidence="1 2" key="1">
    <citation type="submission" date="2018-12" db="EMBL/GenBank/DDBJ databases">
        <authorList>
            <person name="Kim S.-J."/>
            <person name="Jung G.-Y."/>
        </authorList>
    </citation>
    <scope>NUCLEOTIDE SEQUENCE [LARGE SCALE GENOMIC DNA]</scope>
    <source>
        <strain evidence="1 2">03SU3-P</strain>
    </source>
</reference>
<gene>
    <name evidence="1" type="ORF">D7D48_03440</name>
</gene>
<dbReference type="RefSeq" id="WP_125229959.1">
    <property type="nucleotide sequence ID" value="NZ_RWJI01000001.1"/>
</dbReference>
<dbReference type="OrthoDB" id="7605622at2"/>
<organism evidence="1 2">
    <name type="scientific">Sphingorhabdus wooponensis</name>
    <dbReference type="NCBI Taxonomy" id="940136"/>
    <lineage>
        <taxon>Bacteria</taxon>
        <taxon>Pseudomonadati</taxon>
        <taxon>Pseudomonadota</taxon>
        <taxon>Alphaproteobacteria</taxon>
        <taxon>Sphingomonadales</taxon>
        <taxon>Sphingomonadaceae</taxon>
        <taxon>Sphingorhabdus</taxon>
    </lineage>
</organism>
<protein>
    <submittedName>
        <fullName evidence="1">Uncharacterized protein</fullName>
    </submittedName>
</protein>
<dbReference type="Proteomes" id="UP000268553">
    <property type="component" value="Unassembled WGS sequence"/>
</dbReference>
<evidence type="ECO:0000313" key="1">
    <source>
        <dbReference type="EMBL" id="RRQ51943.1"/>
    </source>
</evidence>